<evidence type="ECO:0000313" key="2">
    <source>
        <dbReference type="Proteomes" id="UP000789920"/>
    </source>
</evidence>
<protein>
    <submittedName>
        <fullName evidence="1">25171_t:CDS:1</fullName>
    </submittedName>
</protein>
<evidence type="ECO:0000313" key="1">
    <source>
        <dbReference type="EMBL" id="CAG8827276.1"/>
    </source>
</evidence>
<comment type="caution">
    <text evidence="1">The sequence shown here is derived from an EMBL/GenBank/DDBJ whole genome shotgun (WGS) entry which is preliminary data.</text>
</comment>
<keyword evidence="2" id="KW-1185">Reference proteome</keyword>
<feature type="non-terminal residue" evidence="1">
    <location>
        <position position="1"/>
    </location>
</feature>
<sequence length="40" mass="4761">ISLQQPPTSTLELSAWSLSFHFFLYVRAWDKAIWFDSLQM</sequence>
<accession>A0ACA9S715</accession>
<dbReference type="EMBL" id="CAJVQC010093542">
    <property type="protein sequence ID" value="CAG8827276.1"/>
    <property type="molecule type" value="Genomic_DNA"/>
</dbReference>
<reference evidence="1" key="1">
    <citation type="submission" date="2021-06" db="EMBL/GenBank/DDBJ databases">
        <authorList>
            <person name="Kallberg Y."/>
            <person name="Tangrot J."/>
            <person name="Rosling A."/>
        </authorList>
    </citation>
    <scope>NUCLEOTIDE SEQUENCE</scope>
    <source>
        <strain evidence="1">MA461A</strain>
    </source>
</reference>
<name>A0ACA9S715_9GLOM</name>
<proteinExistence type="predicted"/>
<organism evidence="1 2">
    <name type="scientific">Racocetra persica</name>
    <dbReference type="NCBI Taxonomy" id="160502"/>
    <lineage>
        <taxon>Eukaryota</taxon>
        <taxon>Fungi</taxon>
        <taxon>Fungi incertae sedis</taxon>
        <taxon>Mucoromycota</taxon>
        <taxon>Glomeromycotina</taxon>
        <taxon>Glomeromycetes</taxon>
        <taxon>Diversisporales</taxon>
        <taxon>Gigasporaceae</taxon>
        <taxon>Racocetra</taxon>
    </lineage>
</organism>
<dbReference type="Proteomes" id="UP000789920">
    <property type="component" value="Unassembled WGS sequence"/>
</dbReference>
<gene>
    <name evidence="1" type="ORF">RPERSI_LOCUS26942</name>
</gene>